<protein>
    <submittedName>
        <fullName evidence="2">Uncharacterized protein</fullName>
    </submittedName>
</protein>
<proteinExistence type="predicted"/>
<accession>A0A2T1GNA3</accession>
<comment type="caution">
    <text evidence="2">The sequence shown here is derived from an EMBL/GenBank/DDBJ whole genome shotgun (WGS) entry which is preliminary data.</text>
</comment>
<dbReference type="RefSeq" id="WP_106299440.1">
    <property type="nucleotide sequence ID" value="NZ_PVWO01000006.1"/>
</dbReference>
<organism evidence="2 3">
    <name type="scientific">Chamaesiphon polymorphus CCALA 037</name>
    <dbReference type="NCBI Taxonomy" id="2107692"/>
    <lineage>
        <taxon>Bacteria</taxon>
        <taxon>Bacillati</taxon>
        <taxon>Cyanobacteriota</taxon>
        <taxon>Cyanophyceae</taxon>
        <taxon>Gomontiellales</taxon>
        <taxon>Chamaesiphonaceae</taxon>
        <taxon>Chamaesiphon</taxon>
    </lineage>
</organism>
<evidence type="ECO:0000256" key="1">
    <source>
        <dbReference type="SAM" id="SignalP"/>
    </source>
</evidence>
<keyword evidence="1" id="KW-0732">Signal</keyword>
<dbReference type="AlphaFoldDB" id="A0A2T1GNA3"/>
<dbReference type="EMBL" id="PVWO01000006">
    <property type="protein sequence ID" value="PSB59416.1"/>
    <property type="molecule type" value="Genomic_DNA"/>
</dbReference>
<feature type="chain" id="PRO_5015759572" evidence="1">
    <location>
        <begin position="23"/>
        <end position="151"/>
    </location>
</feature>
<gene>
    <name evidence="2" type="ORF">C7B77_00915</name>
</gene>
<reference evidence="2 3" key="1">
    <citation type="submission" date="2018-03" db="EMBL/GenBank/DDBJ databases">
        <title>The ancient ancestry and fast evolution of plastids.</title>
        <authorList>
            <person name="Moore K.R."/>
            <person name="Magnabosco C."/>
            <person name="Momper L."/>
            <person name="Gold D.A."/>
            <person name="Bosak T."/>
            <person name="Fournier G.P."/>
        </authorList>
    </citation>
    <scope>NUCLEOTIDE SEQUENCE [LARGE SCALE GENOMIC DNA]</scope>
    <source>
        <strain evidence="2 3">CCALA 037</strain>
    </source>
</reference>
<dbReference type="Proteomes" id="UP000238937">
    <property type="component" value="Unassembled WGS sequence"/>
</dbReference>
<evidence type="ECO:0000313" key="3">
    <source>
        <dbReference type="Proteomes" id="UP000238937"/>
    </source>
</evidence>
<sequence length="151" mass="16494">MKTITNLTISIAIAGLSLTAVAAVKVRAKYPFKSYIHPIGVLSVRETVGDRTTAYRWMGVYRADPNHPKIKAELQRVGKSEYYGVGDAAISVYAAQLRSAGIKIDGRMTGLVSYKIKDSRGRTWSVYARSDRDFHPVESGEFSVVIGIPGG</sequence>
<keyword evidence="3" id="KW-1185">Reference proteome</keyword>
<evidence type="ECO:0000313" key="2">
    <source>
        <dbReference type="EMBL" id="PSB59416.1"/>
    </source>
</evidence>
<feature type="signal peptide" evidence="1">
    <location>
        <begin position="1"/>
        <end position="22"/>
    </location>
</feature>
<name>A0A2T1GNA3_9CYAN</name>